<evidence type="ECO:0000256" key="2">
    <source>
        <dbReference type="ARBA" id="ARBA00007905"/>
    </source>
</evidence>
<organism evidence="15">
    <name type="scientific">Salmo salar</name>
    <name type="common">Atlantic salmon</name>
    <dbReference type="NCBI Taxonomy" id="8030"/>
    <lineage>
        <taxon>Eukaryota</taxon>
        <taxon>Metazoa</taxon>
        <taxon>Chordata</taxon>
        <taxon>Craniata</taxon>
        <taxon>Vertebrata</taxon>
        <taxon>Euteleostomi</taxon>
        <taxon>Actinopterygii</taxon>
        <taxon>Neopterygii</taxon>
        <taxon>Teleostei</taxon>
        <taxon>Protacanthopterygii</taxon>
        <taxon>Salmoniformes</taxon>
        <taxon>Salmonidae</taxon>
        <taxon>Salmoninae</taxon>
        <taxon>Salmo</taxon>
    </lineage>
</organism>
<evidence type="ECO:0000256" key="11">
    <source>
        <dbReference type="PIRSR" id="PIRSR000097-1"/>
    </source>
</evidence>
<evidence type="ECO:0000256" key="1">
    <source>
        <dbReference type="ARBA" id="ARBA00004496"/>
    </source>
</evidence>
<name>B5XF51_SALSA</name>
<keyword evidence="16" id="KW-1185">Reference proteome</keyword>
<evidence type="ECO:0000256" key="3">
    <source>
        <dbReference type="ARBA" id="ARBA00011245"/>
    </source>
</evidence>
<dbReference type="Bgee" id="ENSSSAG00000003702">
    <property type="expression patterns" value="Expressed in semen and 25 other cell types or tissues"/>
</dbReference>
<gene>
    <name evidence="15" type="primary">ALDR</name>
    <name evidence="17" type="synonym">LOC106609239</name>
</gene>
<dbReference type="Pfam" id="PF00248">
    <property type="entry name" value="Aldo_ket_red"/>
    <property type="match status" value="1"/>
</dbReference>
<dbReference type="PIRSF" id="PIRSF000097">
    <property type="entry name" value="AKR"/>
    <property type="match status" value="1"/>
</dbReference>
<keyword evidence="4" id="KW-0963">Cytoplasm</keyword>
<feature type="site" description="Lowers pKa of active site Tyr" evidence="13">
    <location>
        <position position="80"/>
    </location>
</feature>
<dbReference type="InterPro" id="IPR036812">
    <property type="entry name" value="NAD(P)_OxRdtase_dom_sf"/>
</dbReference>
<accession>B5XF51</accession>
<keyword evidence="6" id="KW-0560">Oxidoreductase</keyword>
<evidence type="ECO:0000256" key="5">
    <source>
        <dbReference type="ARBA" id="ARBA00022857"/>
    </source>
</evidence>
<comment type="catalytic activity">
    <reaction evidence="9">
        <text>prostaglandin F2alpha + NADP(+) = prostaglandin H2 + NADPH + H(+)</text>
        <dbReference type="Rhea" id="RHEA:45312"/>
        <dbReference type="ChEBI" id="CHEBI:15378"/>
        <dbReference type="ChEBI" id="CHEBI:57404"/>
        <dbReference type="ChEBI" id="CHEBI:57405"/>
        <dbReference type="ChEBI" id="CHEBI:57783"/>
        <dbReference type="ChEBI" id="CHEBI:58349"/>
    </reaction>
</comment>
<dbReference type="EMBL" id="BT049670">
    <property type="protein sequence ID" value="ACI69471.1"/>
    <property type="molecule type" value="mRNA"/>
</dbReference>
<dbReference type="STRING" id="8030.ENSSSAP00000007554"/>
<feature type="binding site" evidence="12">
    <location>
        <position position="113"/>
    </location>
    <ligand>
        <name>substrate</name>
    </ligand>
</feature>
<dbReference type="PRINTS" id="PR00069">
    <property type="entry name" value="ALDKETRDTASE"/>
</dbReference>
<dbReference type="GO" id="GO:0016491">
    <property type="term" value="F:oxidoreductase activity"/>
    <property type="evidence" value="ECO:0007669"/>
    <property type="project" value="UniProtKB-KW"/>
</dbReference>
<feature type="domain" description="NADP-dependent oxidoreductase" evidence="14">
    <location>
        <begin position="19"/>
        <end position="295"/>
    </location>
</feature>
<evidence type="ECO:0000256" key="8">
    <source>
        <dbReference type="ARBA" id="ARBA00038955"/>
    </source>
</evidence>
<evidence type="ECO:0000313" key="15">
    <source>
        <dbReference type="EMBL" id="ACI69471.1"/>
    </source>
</evidence>
<dbReference type="EC" id="1.1.1.21" evidence="8"/>
<comment type="subunit">
    <text evidence="3">Monomer.</text>
</comment>
<dbReference type="RefSeq" id="XP_014063268.2">
    <property type="nucleotide sequence ID" value="XM_014207793.2"/>
</dbReference>
<evidence type="ECO:0000313" key="16">
    <source>
        <dbReference type="Proteomes" id="UP001652741"/>
    </source>
</evidence>
<dbReference type="GeneID" id="106609239"/>
<evidence type="ECO:0000256" key="4">
    <source>
        <dbReference type="ARBA" id="ARBA00022490"/>
    </source>
</evidence>
<dbReference type="FunFam" id="3.20.20.100:FF:000009">
    <property type="entry name" value="Aldo-keto reductase family 1 member B1"/>
    <property type="match status" value="1"/>
</dbReference>
<reference evidence="15" key="3">
    <citation type="submission" date="2010-08" db="EMBL/GenBank/DDBJ databases">
        <authorList>
            <consortium name="cGRASP (B.F. Koop &amp; W.S. Davidson)"/>
        </authorList>
    </citation>
    <scope>NUCLEOTIDE SEQUENCE</scope>
    <source>
        <tissue evidence="15">Head kidney</tissue>
    </source>
</reference>
<proteinExistence type="evidence at transcript level"/>
<dbReference type="Gene3D" id="3.20.20.100">
    <property type="entry name" value="NADP-dependent oxidoreductase domain"/>
    <property type="match status" value="1"/>
</dbReference>
<sequence>MTPKPTVTLNTGASMPIVGLGTWRAEPGKVAEAVKAAISAGYRHIDGAYCYQNEDEVGVGIHTMIGQGVVKREELFIVSKLWCTLQQKSMVKGACQKTLSDLKLDYLDLYLIHFPMCFQPGENLFPIGEDGQVVAGESNFLDTWEAMEELVDAGLVKAIGVSNFNKDQIESILNKPGLKYKPANNQIECHPYLTQEKLINYCHSKGISVTAYSPLGSPDRPWAKPGEPSLLEDPKLKAIADKHNKTTAQVLIRFQIQRNVIVIPKSATPSRIKENFQVFDFELSDDDVKDIASFNRNWRGFAMEWGNKHKDFPLHAEY</sequence>
<evidence type="ECO:0000313" key="17">
    <source>
        <dbReference type="RefSeq" id="XP_014063268.2"/>
    </source>
</evidence>
<evidence type="ECO:0000256" key="10">
    <source>
        <dbReference type="ARBA" id="ARBA00051000"/>
    </source>
</evidence>
<comment type="subcellular location">
    <subcellularLocation>
        <location evidence="1">Cytoplasm</location>
    </subcellularLocation>
</comment>
<evidence type="ECO:0000256" key="12">
    <source>
        <dbReference type="PIRSR" id="PIRSR000097-2"/>
    </source>
</evidence>
<feature type="active site" description="Proton donor" evidence="11">
    <location>
        <position position="51"/>
    </location>
</feature>
<evidence type="ECO:0000256" key="13">
    <source>
        <dbReference type="PIRSR" id="PIRSR000097-3"/>
    </source>
</evidence>
<evidence type="ECO:0000256" key="9">
    <source>
        <dbReference type="ARBA" id="ARBA00050342"/>
    </source>
</evidence>
<evidence type="ECO:0000259" key="14">
    <source>
        <dbReference type="Pfam" id="PF00248"/>
    </source>
</evidence>
<comment type="similarity">
    <text evidence="2">Belongs to the aldo/keto reductase family.</text>
</comment>
<dbReference type="PANTHER" id="PTHR11732">
    <property type="entry name" value="ALDO/KETO REDUCTASE"/>
    <property type="match status" value="1"/>
</dbReference>
<dbReference type="GO" id="GO:0005737">
    <property type="term" value="C:cytoplasm"/>
    <property type="evidence" value="ECO:0007669"/>
    <property type="project" value="UniProtKB-SubCell"/>
</dbReference>
<dbReference type="KEGG" id="sasa:106609239"/>
<dbReference type="InterPro" id="IPR018170">
    <property type="entry name" value="Aldo/ket_reductase_CS"/>
</dbReference>
<reference evidence="15" key="2">
    <citation type="journal article" date="2010" name="BMC Genomics">
        <title>Salmo salar and Esox lucius full-length cDNA sequences reveal changes in evolutionary pressures on a post-tetraploidization genome.</title>
        <authorList>
            <person name="Leong J.S."/>
            <person name="Jantzen S.G."/>
            <person name="von Schalburg K.R."/>
            <person name="Cooper G.A."/>
            <person name="Messmer A.M."/>
            <person name="Liao N.Y."/>
            <person name="Munro S."/>
            <person name="Moore R."/>
            <person name="Holt R.A."/>
            <person name="Jones S.J."/>
            <person name="Davidson W.S."/>
            <person name="Koop B.F."/>
        </authorList>
    </citation>
    <scope>NUCLEOTIDE SEQUENCE</scope>
    <source>
        <tissue evidence="15">Head kidney</tissue>
    </source>
</reference>
<dbReference type="InterPro" id="IPR023210">
    <property type="entry name" value="NADP_OxRdtase_dom"/>
</dbReference>
<protein>
    <recommendedName>
        <fullName evidence="8">aldose reductase</fullName>
        <ecNumber evidence="8">1.1.1.21</ecNumber>
    </recommendedName>
    <alternativeName>
        <fullName evidence="7">Aldehyde reductase</fullName>
    </alternativeName>
</protein>
<dbReference type="PROSITE" id="PS00798">
    <property type="entry name" value="ALDOKETO_REDUCTASE_1"/>
    <property type="match status" value="1"/>
</dbReference>
<reference evidence="17" key="4">
    <citation type="submission" date="2025-05" db="UniProtKB">
        <authorList>
            <consortium name="RefSeq"/>
        </authorList>
    </citation>
    <scope>IDENTIFICATION</scope>
</reference>
<dbReference type="Proteomes" id="UP001652741">
    <property type="component" value="Chromosome ssa07"/>
</dbReference>
<keyword evidence="5" id="KW-0521">NADP</keyword>
<accession>A0A1S3SG06</accession>
<dbReference type="PROSITE" id="PS00062">
    <property type="entry name" value="ALDOKETO_REDUCTASE_2"/>
    <property type="match status" value="1"/>
</dbReference>
<evidence type="ECO:0000256" key="6">
    <source>
        <dbReference type="ARBA" id="ARBA00023002"/>
    </source>
</evidence>
<dbReference type="PROSITE" id="PS00063">
    <property type="entry name" value="ALDOKETO_REDUCTASE_3"/>
    <property type="match status" value="1"/>
</dbReference>
<dbReference type="InterPro" id="IPR020471">
    <property type="entry name" value="AKR"/>
</dbReference>
<dbReference type="AlphaFoldDB" id="B5XF51"/>
<dbReference type="SUPFAM" id="SSF51430">
    <property type="entry name" value="NAD(P)-linked oxidoreductase"/>
    <property type="match status" value="1"/>
</dbReference>
<comment type="catalytic activity">
    <reaction evidence="10">
        <text>an alditol + NADP(+) = an aldose + NADPH + H(+)</text>
        <dbReference type="Rhea" id="RHEA:12789"/>
        <dbReference type="Rhea" id="RHEA-COMP:9554"/>
        <dbReference type="Rhea" id="RHEA-COMP:9555"/>
        <dbReference type="ChEBI" id="CHEBI:15378"/>
        <dbReference type="ChEBI" id="CHEBI:15693"/>
        <dbReference type="ChEBI" id="CHEBI:17522"/>
        <dbReference type="ChEBI" id="CHEBI:57783"/>
        <dbReference type="ChEBI" id="CHEBI:58349"/>
        <dbReference type="EC" id="1.1.1.21"/>
    </reaction>
</comment>
<reference evidence="15" key="1">
    <citation type="submission" date="2008-10" db="EMBL/GenBank/DDBJ databases">
        <authorList>
            <consortium name="cGRASP (B.F. Koop &amp; W.S. Davidson)"/>
            <person name="Leong J."/>
            <person name="von Schalburg K."/>
            <person name="Cooper G."/>
            <person name="Moore R."/>
            <person name="Holt R."/>
            <person name="Davidson W.S."/>
            <person name="Koop B.F."/>
        </authorList>
    </citation>
    <scope>NUCLEOTIDE SEQUENCE</scope>
    <source>
        <tissue evidence="15">Head kidney</tissue>
    </source>
</reference>
<dbReference type="PaxDb" id="8030-ENSSSAP00000007554"/>
<evidence type="ECO:0000256" key="7">
    <source>
        <dbReference type="ARBA" id="ARBA00029846"/>
    </source>
</evidence>